<dbReference type="AlphaFoldDB" id="A0A1Z5KAT2"/>
<evidence type="ECO:0000313" key="3">
    <source>
        <dbReference type="Proteomes" id="UP000198406"/>
    </source>
</evidence>
<feature type="compositionally biased region" description="Polar residues" evidence="1">
    <location>
        <begin position="11"/>
        <end position="20"/>
    </location>
</feature>
<proteinExistence type="predicted"/>
<dbReference type="Proteomes" id="UP000198406">
    <property type="component" value="Unassembled WGS sequence"/>
</dbReference>
<comment type="caution">
    <text evidence="2">The sequence shown here is derived from an EMBL/GenBank/DDBJ whole genome shotgun (WGS) entry which is preliminary data.</text>
</comment>
<protein>
    <submittedName>
        <fullName evidence="2">Uncharacterized protein</fullName>
    </submittedName>
</protein>
<dbReference type="OrthoDB" id="10672413at2759"/>
<evidence type="ECO:0000313" key="2">
    <source>
        <dbReference type="EMBL" id="GAX23265.1"/>
    </source>
</evidence>
<organism evidence="2 3">
    <name type="scientific">Fistulifera solaris</name>
    <name type="common">Oleaginous diatom</name>
    <dbReference type="NCBI Taxonomy" id="1519565"/>
    <lineage>
        <taxon>Eukaryota</taxon>
        <taxon>Sar</taxon>
        <taxon>Stramenopiles</taxon>
        <taxon>Ochrophyta</taxon>
        <taxon>Bacillariophyta</taxon>
        <taxon>Bacillariophyceae</taxon>
        <taxon>Bacillariophycidae</taxon>
        <taxon>Naviculales</taxon>
        <taxon>Naviculaceae</taxon>
        <taxon>Fistulifera</taxon>
    </lineage>
</organism>
<sequence>MDLPKDATSPYAASSRRTGQYSDYDSSPESDEDDVTPAAIDLDEDVRLAVALQQEEFLAQERMFHKASKDETSFHCNMDELLALSLENADDDDNEETWIAKFASISETKYVSDDEDDEDDEKRQAQIDADAALAKAMAETFEPLDEETRKLVEEFEKEAMFLTISGRATLFVQAVLDLVTKTEATLPTNMQAKIRAVNRDDMVYFAERLLKAQEDLEEQGRDTSVDVGYHYTKSEECMTRIRVDGLMTFAERNAAGIPRVFNGAAFGDGIYTANNPTSYSGYGPIGLLVARLKGTTTTTTGTPADQADSVIGHPGRVDEIIVLRNSRNCLPLIEYETALASSHKALLENLQGDLQALISKYILVVPKVSLDQLPAKTSFPSVKIVAFNLPDNMTYTAPSMLNTDPISATSPAGSSTDECPICLATLSQSVVS</sequence>
<keyword evidence="3" id="KW-1185">Reference proteome</keyword>
<feature type="region of interest" description="Disordered" evidence="1">
    <location>
        <begin position="1"/>
        <end position="40"/>
    </location>
</feature>
<evidence type="ECO:0000256" key="1">
    <source>
        <dbReference type="SAM" id="MobiDB-lite"/>
    </source>
</evidence>
<gene>
    <name evidence="2" type="ORF">FisN_21Hh050</name>
</gene>
<dbReference type="EMBL" id="BDSP01000199">
    <property type="protein sequence ID" value="GAX23265.1"/>
    <property type="molecule type" value="Genomic_DNA"/>
</dbReference>
<dbReference type="InParanoid" id="A0A1Z5KAT2"/>
<accession>A0A1Z5KAT2</accession>
<name>A0A1Z5KAT2_FISSO</name>
<reference evidence="2 3" key="1">
    <citation type="journal article" date="2015" name="Plant Cell">
        <title>Oil accumulation by the oleaginous diatom Fistulifera solaris as revealed by the genome and transcriptome.</title>
        <authorList>
            <person name="Tanaka T."/>
            <person name="Maeda Y."/>
            <person name="Veluchamy A."/>
            <person name="Tanaka M."/>
            <person name="Abida H."/>
            <person name="Marechal E."/>
            <person name="Bowler C."/>
            <person name="Muto M."/>
            <person name="Sunaga Y."/>
            <person name="Tanaka M."/>
            <person name="Yoshino T."/>
            <person name="Taniguchi T."/>
            <person name="Fukuda Y."/>
            <person name="Nemoto M."/>
            <person name="Matsumoto M."/>
            <person name="Wong P.S."/>
            <person name="Aburatani S."/>
            <person name="Fujibuchi W."/>
        </authorList>
    </citation>
    <scope>NUCLEOTIDE SEQUENCE [LARGE SCALE GENOMIC DNA]</scope>
    <source>
        <strain evidence="2 3">JPCC DA0580</strain>
    </source>
</reference>
<feature type="compositionally biased region" description="Acidic residues" evidence="1">
    <location>
        <begin position="26"/>
        <end position="35"/>
    </location>
</feature>